<proteinExistence type="predicted"/>
<dbReference type="EMBL" id="BAABBY010000001">
    <property type="protein sequence ID" value="GAA4196734.1"/>
    <property type="molecule type" value="Genomic_DNA"/>
</dbReference>
<evidence type="ECO:0000313" key="2">
    <source>
        <dbReference type="EMBL" id="GAA4196734.1"/>
    </source>
</evidence>
<comment type="caution">
    <text evidence="2">The sequence shown here is derived from an EMBL/GenBank/DDBJ whole genome shotgun (WGS) entry which is preliminary data.</text>
</comment>
<sequence length="295" mass="33995">MKNPKQFYSLFILFSLLTLSCNHITKSIDETFHPNDSLVKKYNKENHFDTNGEYTGSTKTSTATAVQRHQERTIVINGDTVNTPEMELKAKEMFRDMELLKQKKNPSAAKEIQKRVNKFLKEMKLPQGDLKNTDADKPVAKAKKGILSASDLEKAEDQLKNLPQYRNKEIMVYQSVHFYDNGFINLMLQHPVNPKYVDAYEYRDGKWSAPKSVLASDITRRTFPLSGMHFKDAHKVIQLYNAKATQVEGAEPTSAAYITIWDKGMRWAPRTINGSRERYDIQFNNDGTLKSFRQE</sequence>
<gene>
    <name evidence="2" type="ORF">GCM10022289_02910</name>
</gene>
<evidence type="ECO:0008006" key="4">
    <source>
        <dbReference type="Google" id="ProtNLM"/>
    </source>
</evidence>
<name>A0ABP8B391_9SPHI</name>
<evidence type="ECO:0000313" key="3">
    <source>
        <dbReference type="Proteomes" id="UP001501772"/>
    </source>
</evidence>
<organism evidence="2 3">
    <name type="scientific">Pedobacter jeongneungensis</name>
    <dbReference type="NCBI Taxonomy" id="947309"/>
    <lineage>
        <taxon>Bacteria</taxon>
        <taxon>Pseudomonadati</taxon>
        <taxon>Bacteroidota</taxon>
        <taxon>Sphingobacteriia</taxon>
        <taxon>Sphingobacteriales</taxon>
        <taxon>Sphingobacteriaceae</taxon>
        <taxon>Pedobacter</taxon>
    </lineage>
</organism>
<protein>
    <recommendedName>
        <fullName evidence="4">Lipoprotein</fullName>
    </recommendedName>
</protein>
<accession>A0ABP8B391</accession>
<keyword evidence="3" id="KW-1185">Reference proteome</keyword>
<feature type="chain" id="PRO_5047280033" description="Lipoprotein" evidence="1">
    <location>
        <begin position="24"/>
        <end position="295"/>
    </location>
</feature>
<evidence type="ECO:0000256" key="1">
    <source>
        <dbReference type="SAM" id="SignalP"/>
    </source>
</evidence>
<dbReference type="RefSeq" id="WP_344848763.1">
    <property type="nucleotide sequence ID" value="NZ_BAABBY010000001.1"/>
</dbReference>
<keyword evidence="1" id="KW-0732">Signal</keyword>
<dbReference type="PROSITE" id="PS51257">
    <property type="entry name" value="PROKAR_LIPOPROTEIN"/>
    <property type="match status" value="1"/>
</dbReference>
<feature type="signal peptide" evidence="1">
    <location>
        <begin position="1"/>
        <end position="23"/>
    </location>
</feature>
<reference evidence="3" key="1">
    <citation type="journal article" date="2019" name="Int. J. Syst. Evol. Microbiol.">
        <title>The Global Catalogue of Microorganisms (GCM) 10K type strain sequencing project: providing services to taxonomists for standard genome sequencing and annotation.</title>
        <authorList>
            <consortium name="The Broad Institute Genomics Platform"/>
            <consortium name="The Broad Institute Genome Sequencing Center for Infectious Disease"/>
            <person name="Wu L."/>
            <person name="Ma J."/>
        </authorList>
    </citation>
    <scope>NUCLEOTIDE SEQUENCE [LARGE SCALE GENOMIC DNA]</scope>
    <source>
        <strain evidence="3">JCM 17626</strain>
    </source>
</reference>
<dbReference type="Proteomes" id="UP001501772">
    <property type="component" value="Unassembled WGS sequence"/>
</dbReference>